<gene>
    <name evidence="2" type="ORF">NAV_LOCUS5738</name>
</gene>
<sequence length="137" mass="14996">SITIKEPNSECQRPQCVEPQGFGAVKTRNGVAAASRQAAVFRVLKKRDARDENIVDVRTDLNTLDINEEFTSLPDALRHRSVSTEHEIGHPVIVATMNRGICMSVTGFTFASMLTLTVFTVATVIAITLLRSHSTKA</sequence>
<proteinExistence type="predicted"/>
<organism evidence="2 3">
    <name type="scientific">Acanthocheilonema viteae</name>
    <name type="common">Filarial nematode worm</name>
    <name type="synonym">Dipetalonema viteae</name>
    <dbReference type="NCBI Taxonomy" id="6277"/>
    <lineage>
        <taxon>Eukaryota</taxon>
        <taxon>Metazoa</taxon>
        <taxon>Ecdysozoa</taxon>
        <taxon>Nematoda</taxon>
        <taxon>Chromadorea</taxon>
        <taxon>Rhabditida</taxon>
        <taxon>Spirurina</taxon>
        <taxon>Spiruromorpha</taxon>
        <taxon>Filarioidea</taxon>
        <taxon>Onchocercidae</taxon>
        <taxon>Acanthocheilonema</taxon>
    </lineage>
</organism>
<evidence type="ECO:0000313" key="2">
    <source>
        <dbReference type="EMBL" id="VBB30947.1"/>
    </source>
</evidence>
<dbReference type="Proteomes" id="UP000276991">
    <property type="component" value="Unassembled WGS sequence"/>
</dbReference>
<name>A0A498SGL1_ACAVI</name>
<evidence type="ECO:0000313" key="3">
    <source>
        <dbReference type="Proteomes" id="UP000276991"/>
    </source>
</evidence>
<dbReference type="AlphaFoldDB" id="A0A498SGL1"/>
<reference evidence="2 3" key="1">
    <citation type="submission" date="2018-08" db="EMBL/GenBank/DDBJ databases">
        <authorList>
            <person name="Laetsch R D."/>
            <person name="Stevens L."/>
            <person name="Kumar S."/>
            <person name="Blaxter L. M."/>
        </authorList>
    </citation>
    <scope>NUCLEOTIDE SEQUENCE [LARGE SCALE GENOMIC DNA]</scope>
</reference>
<dbReference type="STRING" id="6277.A0A498SGL1"/>
<keyword evidence="1" id="KW-1133">Transmembrane helix</keyword>
<keyword evidence="1" id="KW-0812">Transmembrane</keyword>
<keyword evidence="1" id="KW-0472">Membrane</keyword>
<dbReference type="EMBL" id="UPTC01001048">
    <property type="protein sequence ID" value="VBB30947.1"/>
    <property type="molecule type" value="Genomic_DNA"/>
</dbReference>
<protein>
    <submittedName>
        <fullName evidence="2">Uncharacterized protein</fullName>
    </submittedName>
</protein>
<feature type="non-terminal residue" evidence="2">
    <location>
        <position position="1"/>
    </location>
</feature>
<keyword evidence="3" id="KW-1185">Reference proteome</keyword>
<accession>A0A498SGL1</accession>
<feature type="transmembrane region" description="Helical" evidence="1">
    <location>
        <begin position="108"/>
        <end position="130"/>
    </location>
</feature>
<evidence type="ECO:0000256" key="1">
    <source>
        <dbReference type="SAM" id="Phobius"/>
    </source>
</evidence>